<evidence type="ECO:0000256" key="4">
    <source>
        <dbReference type="ARBA" id="ARBA00022692"/>
    </source>
</evidence>
<dbReference type="Pfam" id="PF21082">
    <property type="entry name" value="MS_channel_3rd"/>
    <property type="match status" value="1"/>
</dbReference>
<dbReference type="InterPro" id="IPR011066">
    <property type="entry name" value="MscS_channel_C_sf"/>
</dbReference>
<dbReference type="Gene3D" id="3.30.70.100">
    <property type="match status" value="1"/>
</dbReference>
<keyword evidence="7" id="KW-0406">Ion transport</keyword>
<dbReference type="GO" id="GO:0005886">
    <property type="term" value="C:plasma membrane"/>
    <property type="evidence" value="ECO:0007669"/>
    <property type="project" value="UniProtKB-SubCell"/>
</dbReference>
<keyword evidence="5 7" id="KW-1133">Transmembrane helix</keyword>
<keyword evidence="4 7" id="KW-0812">Transmembrane</keyword>
<keyword evidence="3" id="KW-1003">Cell membrane</keyword>
<gene>
    <name evidence="11" type="ORF">ENI96_08215</name>
</gene>
<comment type="subunit">
    <text evidence="7">Homoheptamer.</text>
</comment>
<dbReference type="PANTHER" id="PTHR30221:SF1">
    <property type="entry name" value="SMALL-CONDUCTANCE MECHANOSENSITIVE CHANNEL"/>
    <property type="match status" value="1"/>
</dbReference>
<feature type="domain" description="Mechanosensitive ion channel MscS" evidence="8">
    <location>
        <begin position="107"/>
        <end position="173"/>
    </location>
</feature>
<comment type="caution">
    <text evidence="7">Lacks conserved residue(s) required for the propagation of feature annotation.</text>
</comment>
<proteinExistence type="inferred from homology"/>
<dbReference type="Pfam" id="PF05552">
    <property type="entry name" value="MS_channel_1st_1"/>
    <property type="match status" value="1"/>
</dbReference>
<comment type="similarity">
    <text evidence="2 7">Belongs to the MscS (TC 1.A.23) family.</text>
</comment>
<dbReference type="GO" id="GO:0008381">
    <property type="term" value="F:mechanosensitive monoatomic ion channel activity"/>
    <property type="evidence" value="ECO:0007669"/>
    <property type="project" value="InterPro"/>
</dbReference>
<keyword evidence="7" id="KW-0813">Transport</keyword>
<organism evidence="11">
    <name type="scientific">Sedimenticola thiotaurini</name>
    <dbReference type="NCBI Taxonomy" id="1543721"/>
    <lineage>
        <taxon>Bacteria</taxon>
        <taxon>Pseudomonadati</taxon>
        <taxon>Pseudomonadota</taxon>
        <taxon>Gammaproteobacteria</taxon>
        <taxon>Chromatiales</taxon>
        <taxon>Sedimenticolaceae</taxon>
        <taxon>Sedimenticola</taxon>
    </lineage>
</organism>
<comment type="caution">
    <text evidence="11">The sequence shown here is derived from an EMBL/GenBank/DDBJ whole genome shotgun (WGS) entry which is preliminary data.</text>
</comment>
<evidence type="ECO:0000259" key="8">
    <source>
        <dbReference type="Pfam" id="PF00924"/>
    </source>
</evidence>
<evidence type="ECO:0000256" key="1">
    <source>
        <dbReference type="ARBA" id="ARBA00004651"/>
    </source>
</evidence>
<dbReference type="InterPro" id="IPR006685">
    <property type="entry name" value="MscS_channel_2nd"/>
</dbReference>
<dbReference type="Gene3D" id="2.30.30.60">
    <property type="match status" value="1"/>
</dbReference>
<keyword evidence="7" id="KW-0997">Cell inner membrane</keyword>
<evidence type="ECO:0000256" key="2">
    <source>
        <dbReference type="ARBA" id="ARBA00008017"/>
    </source>
</evidence>
<evidence type="ECO:0000259" key="10">
    <source>
        <dbReference type="Pfam" id="PF21088"/>
    </source>
</evidence>
<evidence type="ECO:0000259" key="9">
    <source>
        <dbReference type="Pfam" id="PF21082"/>
    </source>
</evidence>
<dbReference type="SUPFAM" id="SSF50182">
    <property type="entry name" value="Sm-like ribonucleoproteins"/>
    <property type="match status" value="1"/>
</dbReference>
<feature type="transmembrane region" description="Helical" evidence="7">
    <location>
        <begin position="58"/>
        <end position="80"/>
    </location>
</feature>
<feature type="domain" description="Mechanosensitive ion channel MscS C-terminal" evidence="9">
    <location>
        <begin position="180"/>
        <end position="262"/>
    </location>
</feature>
<dbReference type="SUPFAM" id="SSF82861">
    <property type="entry name" value="Mechanosensitive channel protein MscS (YggB), transmembrane region"/>
    <property type="match status" value="1"/>
</dbReference>
<comment type="function">
    <text evidence="7">Mechanosensitive channel that participates in the regulation of osmotic pressure changes within the cell, opening in response to stretch forces in the membrane lipid bilayer, without the need for other proteins. Contributes to normal resistance to hypoosmotic shock. Forms an ion channel of 1.0 nanosiemens conductance with a slight preference for anions.</text>
</comment>
<dbReference type="Pfam" id="PF00924">
    <property type="entry name" value="MS_channel_2nd"/>
    <property type="match status" value="1"/>
</dbReference>
<evidence type="ECO:0000256" key="6">
    <source>
        <dbReference type="ARBA" id="ARBA00023136"/>
    </source>
</evidence>
<name>A0A831RNV6_9GAMM</name>
<dbReference type="Proteomes" id="UP000886251">
    <property type="component" value="Unassembled WGS sequence"/>
</dbReference>
<dbReference type="EMBL" id="DRKP01000094">
    <property type="protein sequence ID" value="HEB96401.1"/>
    <property type="molecule type" value="Genomic_DNA"/>
</dbReference>
<evidence type="ECO:0000256" key="3">
    <source>
        <dbReference type="ARBA" id="ARBA00022475"/>
    </source>
</evidence>
<dbReference type="InterPro" id="IPR011014">
    <property type="entry name" value="MscS_channel_TM-2"/>
</dbReference>
<feature type="transmembrane region" description="Helical" evidence="7">
    <location>
        <begin position="86"/>
        <end position="105"/>
    </location>
</feature>
<feature type="domain" description="Mechanosensitive ion channel transmembrane helices 2/3" evidence="10">
    <location>
        <begin position="66"/>
        <end position="106"/>
    </location>
</feature>
<dbReference type="Pfam" id="PF21088">
    <property type="entry name" value="MS_channel_1st"/>
    <property type="match status" value="1"/>
</dbReference>
<dbReference type="AlphaFoldDB" id="A0A831RNV6"/>
<dbReference type="InterPro" id="IPR049142">
    <property type="entry name" value="MS_channel_1st"/>
</dbReference>
<accession>A0A831RNV6</accession>
<dbReference type="SUPFAM" id="SSF82689">
    <property type="entry name" value="Mechanosensitive channel protein MscS (YggB), C-terminal domain"/>
    <property type="match status" value="1"/>
</dbReference>
<sequence length="276" mass="30066">MPESLSSIDIASITSNYIVPWSINIVLALVIFVVGRWVVHALVGLLRKGLGRAKLDTILIDFIASITNAVLLLFVIIAALNQLGVNTTSLIALLGAAGLAVGLALQNSLQNFAAGVMLIIFRPFKSGDFIEAAGTTGVVENITIFTTVLRTGDNREVIVPNGSIYNGTITNYSARATRRIDMVFGIGYDDDIRKAKEILLRLLNEDERILKDPEPLVAVAELADSSVNFNVRPWVNSADYWAVKFDFTERVKLAFDAEGISIPYPQMDVHMDKSAA</sequence>
<evidence type="ECO:0000256" key="7">
    <source>
        <dbReference type="RuleBase" id="RU369025"/>
    </source>
</evidence>
<dbReference type="InterPro" id="IPR010920">
    <property type="entry name" value="LSM_dom_sf"/>
</dbReference>
<evidence type="ECO:0000256" key="5">
    <source>
        <dbReference type="ARBA" id="ARBA00022989"/>
    </source>
</evidence>
<keyword evidence="6 7" id="KW-0472">Membrane</keyword>
<dbReference type="Gene3D" id="1.10.287.1260">
    <property type="match status" value="1"/>
</dbReference>
<reference evidence="11" key="1">
    <citation type="journal article" date="2020" name="mSystems">
        <title>Genome- and Community-Level Interaction Insights into Carbon Utilization and Element Cycling Functions of Hydrothermarchaeota in Hydrothermal Sediment.</title>
        <authorList>
            <person name="Zhou Z."/>
            <person name="Liu Y."/>
            <person name="Xu W."/>
            <person name="Pan J."/>
            <person name="Luo Z.H."/>
            <person name="Li M."/>
        </authorList>
    </citation>
    <scope>NUCLEOTIDE SEQUENCE [LARGE SCALE GENOMIC DNA]</scope>
    <source>
        <strain evidence="11">HyVt-443</strain>
    </source>
</reference>
<dbReference type="InterPro" id="IPR023408">
    <property type="entry name" value="MscS_beta-dom_sf"/>
</dbReference>
<feature type="transmembrane region" description="Helical" evidence="7">
    <location>
        <begin position="25"/>
        <end position="46"/>
    </location>
</feature>
<dbReference type="InterPro" id="IPR008910">
    <property type="entry name" value="MSC_TM_helix"/>
</dbReference>
<protein>
    <recommendedName>
        <fullName evidence="7">Small-conductance mechanosensitive channel</fullName>
    </recommendedName>
</protein>
<dbReference type="PANTHER" id="PTHR30221">
    <property type="entry name" value="SMALL-CONDUCTANCE MECHANOSENSITIVE CHANNEL"/>
    <property type="match status" value="1"/>
</dbReference>
<comment type="subcellular location">
    <subcellularLocation>
        <location evidence="7">Cell inner membrane</location>
        <topology evidence="7">Multi-pass membrane protein</topology>
    </subcellularLocation>
    <subcellularLocation>
        <location evidence="1">Cell membrane</location>
        <topology evidence="1">Multi-pass membrane protein</topology>
    </subcellularLocation>
</comment>
<evidence type="ECO:0000313" key="11">
    <source>
        <dbReference type="EMBL" id="HEB96401.1"/>
    </source>
</evidence>
<dbReference type="InterPro" id="IPR049278">
    <property type="entry name" value="MS_channel_C"/>
</dbReference>
<dbReference type="InterPro" id="IPR045275">
    <property type="entry name" value="MscS_archaea/bacteria_type"/>
</dbReference>
<keyword evidence="7" id="KW-0407">Ion channel</keyword>